<evidence type="ECO:0000313" key="3">
    <source>
        <dbReference type="Proteomes" id="UP001054857"/>
    </source>
</evidence>
<dbReference type="EMBL" id="BMAR01000060">
    <property type="protein sequence ID" value="GFR52282.1"/>
    <property type="molecule type" value="Genomic_DNA"/>
</dbReference>
<dbReference type="AlphaFoldDB" id="A0AAD3HTH5"/>
<sequence>MAARIQRSLVLAPTIVQQGPLIAAMRRMGVDFGTCKPFPLLEGSAITLDRLNNALPPSTRLGIVVYDDIQTATILYRNTQHGGPGSVGKWSAYKVADNGLVSVDVASALLPERFFSQVVVTMKTAAGDSVDPASVEEMLARLWATPILDFAWPIACLPGATFSLDGRTNLVWNSSLRLPEQAKTFVYARIDDLGRQAFYVAGTSLFGDVRVLSVPQEDIEPLVSIRRGGGFTRWLPGLAIVDTSASTAVMPHVADVANLASAVSQSRHAFVPTINVRYRVMPNADTYYRMVCERVSSEPTKSLPRGIPVPSTDPQTRRDYPPAAQPEPHRTTLAERPTRRFSTT</sequence>
<accession>A0AAD3HTH5</accession>
<feature type="compositionally biased region" description="Basic and acidic residues" evidence="1">
    <location>
        <begin position="327"/>
        <end position="338"/>
    </location>
</feature>
<feature type="region of interest" description="Disordered" evidence="1">
    <location>
        <begin position="299"/>
        <end position="344"/>
    </location>
</feature>
<protein>
    <submittedName>
        <fullName evidence="2">Uncharacterized protein</fullName>
    </submittedName>
</protein>
<evidence type="ECO:0000256" key="1">
    <source>
        <dbReference type="SAM" id="MobiDB-lite"/>
    </source>
</evidence>
<gene>
    <name evidence="2" type="ORF">Agub_g14763</name>
</gene>
<evidence type="ECO:0000313" key="2">
    <source>
        <dbReference type="EMBL" id="GFR52282.1"/>
    </source>
</evidence>
<comment type="caution">
    <text evidence="2">The sequence shown here is derived from an EMBL/GenBank/DDBJ whole genome shotgun (WGS) entry which is preliminary data.</text>
</comment>
<keyword evidence="3" id="KW-1185">Reference proteome</keyword>
<name>A0AAD3HTH5_9CHLO</name>
<dbReference type="Proteomes" id="UP001054857">
    <property type="component" value="Unassembled WGS sequence"/>
</dbReference>
<organism evidence="2 3">
    <name type="scientific">Astrephomene gubernaculifera</name>
    <dbReference type="NCBI Taxonomy" id="47775"/>
    <lineage>
        <taxon>Eukaryota</taxon>
        <taxon>Viridiplantae</taxon>
        <taxon>Chlorophyta</taxon>
        <taxon>core chlorophytes</taxon>
        <taxon>Chlorophyceae</taxon>
        <taxon>CS clade</taxon>
        <taxon>Chlamydomonadales</taxon>
        <taxon>Astrephomenaceae</taxon>
        <taxon>Astrephomene</taxon>
    </lineage>
</organism>
<reference evidence="2 3" key="1">
    <citation type="journal article" date="2021" name="Sci. Rep.">
        <title>Genome sequencing of the multicellular alga Astrephomene provides insights into convergent evolution of germ-soma differentiation.</title>
        <authorList>
            <person name="Yamashita S."/>
            <person name="Yamamoto K."/>
            <person name="Matsuzaki R."/>
            <person name="Suzuki S."/>
            <person name="Yamaguchi H."/>
            <person name="Hirooka S."/>
            <person name="Minakuchi Y."/>
            <person name="Miyagishima S."/>
            <person name="Kawachi M."/>
            <person name="Toyoda A."/>
            <person name="Nozaki H."/>
        </authorList>
    </citation>
    <scope>NUCLEOTIDE SEQUENCE [LARGE SCALE GENOMIC DNA]</scope>
    <source>
        <strain evidence="2 3">NIES-4017</strain>
    </source>
</reference>
<proteinExistence type="predicted"/>